<evidence type="ECO:0000256" key="4">
    <source>
        <dbReference type="ARBA" id="ARBA00023180"/>
    </source>
</evidence>
<evidence type="ECO:0000256" key="6">
    <source>
        <dbReference type="PIRSR" id="PIRSR601382-2"/>
    </source>
</evidence>
<evidence type="ECO:0000256" key="7">
    <source>
        <dbReference type="RuleBase" id="RU361193"/>
    </source>
</evidence>
<feature type="region of interest" description="Disordered" evidence="8">
    <location>
        <begin position="902"/>
        <end position="956"/>
    </location>
</feature>
<comment type="caution">
    <text evidence="10">The sequence shown here is derived from an EMBL/GenBank/DDBJ whole genome shotgun (WGS) entry which is preliminary data.</text>
</comment>
<reference evidence="10 11" key="1">
    <citation type="journal article" date="2019" name="Appl. Microbiol. Biotechnol.">
        <title>Genome sequence of Isaria javanica and comparative genome analysis insights into family S53 peptidase evolution in fungal entomopathogens.</title>
        <authorList>
            <person name="Lin R."/>
            <person name="Zhang X."/>
            <person name="Xin B."/>
            <person name="Zou M."/>
            <person name="Gao Y."/>
            <person name="Qin F."/>
            <person name="Hu Q."/>
            <person name="Xie B."/>
            <person name="Cheng X."/>
        </authorList>
    </citation>
    <scope>NUCLEOTIDE SEQUENCE [LARGE SCALE GENOMIC DNA]</scope>
    <source>
        <strain evidence="10 11">IJ1G</strain>
    </source>
</reference>
<dbReference type="EMBL" id="SPUK01000006">
    <property type="protein sequence ID" value="TQV96266.1"/>
    <property type="molecule type" value="Genomic_DNA"/>
</dbReference>
<feature type="compositionally biased region" description="Low complexity" evidence="8">
    <location>
        <begin position="947"/>
        <end position="956"/>
    </location>
</feature>
<keyword evidence="11" id="KW-1185">Reference proteome</keyword>
<evidence type="ECO:0000256" key="2">
    <source>
        <dbReference type="ARBA" id="ARBA00007658"/>
    </source>
</evidence>
<dbReference type="InterPro" id="IPR036026">
    <property type="entry name" value="Seven-hairpin_glycosidases"/>
</dbReference>
<keyword evidence="9" id="KW-0812">Transmembrane</keyword>
<dbReference type="GO" id="GO:0005975">
    <property type="term" value="P:carbohydrate metabolic process"/>
    <property type="evidence" value="ECO:0007669"/>
    <property type="project" value="InterPro"/>
</dbReference>
<keyword evidence="6" id="KW-0479">Metal-binding</keyword>
<dbReference type="PANTHER" id="PTHR45679">
    <property type="entry name" value="ER DEGRADATION-ENHANCING ALPHA-MANNOSIDASE-LIKE PROTEIN 2"/>
    <property type="match status" value="1"/>
</dbReference>
<proteinExistence type="inferred from homology"/>
<dbReference type="PRINTS" id="PR00747">
    <property type="entry name" value="GLYHDRLASE47"/>
</dbReference>
<feature type="active site" evidence="5">
    <location>
        <position position="423"/>
    </location>
</feature>
<dbReference type="STRING" id="43265.A0A545V3I1"/>
<evidence type="ECO:0000256" key="8">
    <source>
        <dbReference type="SAM" id="MobiDB-lite"/>
    </source>
</evidence>
<feature type="active site" description="Proton donor" evidence="5">
    <location>
        <position position="240"/>
    </location>
</feature>
<name>A0A545V3I1_9HYPO</name>
<keyword evidence="4" id="KW-0325">Glycoprotein</keyword>
<keyword evidence="7" id="KW-0326">Glycosidase</keyword>
<keyword evidence="6" id="KW-0106">Calcium</keyword>
<gene>
    <name evidence="10" type="ORF">IF1G_04849</name>
</gene>
<comment type="subcellular location">
    <subcellularLocation>
        <location evidence="1">Endoplasmic reticulum</location>
    </subcellularLocation>
</comment>
<evidence type="ECO:0000256" key="5">
    <source>
        <dbReference type="PIRSR" id="PIRSR601382-1"/>
    </source>
</evidence>
<dbReference type="InterPro" id="IPR001382">
    <property type="entry name" value="Glyco_hydro_47"/>
</dbReference>
<feature type="binding site" evidence="6">
    <location>
        <position position="661"/>
    </location>
    <ligand>
        <name>Ca(2+)</name>
        <dbReference type="ChEBI" id="CHEBI:29108"/>
    </ligand>
</feature>
<feature type="compositionally biased region" description="Basic and acidic residues" evidence="8">
    <location>
        <begin position="14"/>
        <end position="25"/>
    </location>
</feature>
<evidence type="ECO:0000256" key="3">
    <source>
        <dbReference type="ARBA" id="ARBA00022824"/>
    </source>
</evidence>
<feature type="region of interest" description="Disordered" evidence="8">
    <location>
        <begin position="14"/>
        <end position="33"/>
    </location>
</feature>
<keyword evidence="7 10" id="KW-0378">Hydrolase</keyword>
<dbReference type="PANTHER" id="PTHR45679:SF5">
    <property type="entry name" value="ER DEGRADATION-ENHANCING ALPHA-MANNOSIDASE-LIKE PROTEIN 1"/>
    <property type="match status" value="1"/>
</dbReference>
<comment type="similarity">
    <text evidence="2 7">Belongs to the glycosyl hydrolase 47 family.</text>
</comment>
<dbReference type="Proteomes" id="UP000315783">
    <property type="component" value="Unassembled WGS sequence"/>
</dbReference>
<dbReference type="GO" id="GO:0004571">
    <property type="term" value="F:mannosyl-oligosaccharide 1,2-alpha-mannosidase activity"/>
    <property type="evidence" value="ECO:0007669"/>
    <property type="project" value="InterPro"/>
</dbReference>
<dbReference type="UniPathway" id="UPA00378"/>
<dbReference type="InterPro" id="IPR044674">
    <property type="entry name" value="EDEM1/2/3"/>
</dbReference>
<evidence type="ECO:0000256" key="9">
    <source>
        <dbReference type="SAM" id="Phobius"/>
    </source>
</evidence>
<accession>A0A545V3I1</accession>
<feature type="active site" evidence="5">
    <location>
        <position position="575"/>
    </location>
</feature>
<keyword evidence="3" id="KW-0256">Endoplasmic reticulum</keyword>
<dbReference type="EC" id="3.2.1.-" evidence="7"/>
<keyword evidence="9" id="KW-1133">Transmembrane helix</keyword>
<protein>
    <recommendedName>
        <fullName evidence="7">alpha-1,2-Mannosidase</fullName>
        <ecNumber evidence="7">3.2.1.-</ecNumber>
    </recommendedName>
</protein>
<dbReference type="GO" id="GO:0005509">
    <property type="term" value="F:calcium ion binding"/>
    <property type="evidence" value="ECO:0007669"/>
    <property type="project" value="InterPro"/>
</dbReference>
<dbReference type="GO" id="GO:1904380">
    <property type="term" value="P:endoplasmic reticulum mannose trimming"/>
    <property type="evidence" value="ECO:0007669"/>
    <property type="project" value="InterPro"/>
</dbReference>
<feature type="active site" description="Proton donor" evidence="5">
    <location>
        <position position="554"/>
    </location>
</feature>
<dbReference type="GO" id="GO:0036503">
    <property type="term" value="P:ERAD pathway"/>
    <property type="evidence" value="ECO:0007669"/>
    <property type="project" value="UniProtKB-ARBA"/>
</dbReference>
<organism evidence="10 11">
    <name type="scientific">Cordyceps javanica</name>
    <dbReference type="NCBI Taxonomy" id="43265"/>
    <lineage>
        <taxon>Eukaryota</taxon>
        <taxon>Fungi</taxon>
        <taxon>Dikarya</taxon>
        <taxon>Ascomycota</taxon>
        <taxon>Pezizomycotina</taxon>
        <taxon>Sordariomycetes</taxon>
        <taxon>Hypocreomycetidae</taxon>
        <taxon>Hypocreales</taxon>
        <taxon>Cordycipitaceae</taxon>
        <taxon>Cordyceps</taxon>
    </lineage>
</organism>
<sequence>MIFEMRKCLDHCDWPQPRPRPDGRTQDGVSSGHSVVQEASNDALEVKIFSSIQAFARERGNPDFVIRLPMRILPPIPDAHRVRSRYPAWNMFLLTVLLTLCALPWMAPAMRSDHLAKLRQETVDMFYHGYNNYMLHAFPEDELRPVTCQPLTRNPNKPADIGLNDVLGNYSLTLIDSLSTLAILAGGPADEKYTGSQALSDFQDGVAQFVLYYGDGRHGPSGQGIRSRGFDLDSKVQVFETVIRGVGGLLSAHLFAVGDLPIRGYNPETNTKTKSDDPLETAPISWPGGFRYDGQLLRLALDLSERLLPAFYTKTGIPYPRVNLRSGIPFYVNSPLHQDLEDAEPVVDNAEITETCSAGAGSLTLEFTVLSRLSGDPRFEQAAKRAFWEVWKRRSDIGLIGNGIDAERGVWIGPHSGIGAGMDSFFEYALKSHILLSGQETPNMTRSQRRSTTSWLDPNSLHPPLPPQMHSSDAFLEAWHEAHASVKRYIYTDDNHFPYYSNNHRATGQVYTMWIDSLGAFYPGLLALAGEIDEAIEANLVYTALWTRYGAIPERWSVRESNVEPGIAWWPGRPEFIESTYHIYRATADPWYLRVGEMVLHDIKRRCWVACGWAGLENVLSGEKQDRMESFFLGETTKYLYLLFDPEHPLNNLDAAYVFTTEGHPLIIPRKAHGSSAPRRRTSGVAQQHEKDVAVYSYYDSRFTNSCPAPRTPSEPLAGSNTAAKRNLFDVSRFTHLYNTPNMHGPLESFEIKDAERGLITQYRATSNHSVFPWTLPPTMLPHNGTCPAPANRILSWIEFPASQDASPSLFSRNNVQLRWYHNVGPTVEKVDGLKLQLEQEFNEAAGSNVWMITHAAGKTVGRHENVMFHADDVRRFRDDAFSVLRRKDLVEVVLLVEPEPSTARTSQELPPTSMPLPVPGSLDEITSMDAALGNASSTQKQSAVRASAEPPAADPDSLFKSILRAVSSALEGSATISSPSPMPFRESGSGSHRSAEEDGDDSGGASIHSWLANTATGAGAFPLPAVRDALLRSSPGFSAADPAASLPWRRVYMAGLACDGPLPEDAPRRHQVIVMQRGGCSFGEKLDNVPSFAPDVGGGSLQLVVVVDEGTDALHDAPRPLLATEQRTPRGATRVHGIPMVLMAGAKGTYELFREASAVGLRRKYVVKSQGYVIENAIVL</sequence>
<evidence type="ECO:0000256" key="1">
    <source>
        <dbReference type="ARBA" id="ARBA00004240"/>
    </source>
</evidence>
<feature type="compositionally biased region" description="Polar residues" evidence="8">
    <location>
        <begin position="935"/>
        <end position="945"/>
    </location>
</feature>
<dbReference type="AlphaFoldDB" id="A0A545V3I1"/>
<dbReference type="GO" id="GO:0016020">
    <property type="term" value="C:membrane"/>
    <property type="evidence" value="ECO:0007669"/>
    <property type="project" value="InterPro"/>
</dbReference>
<dbReference type="GO" id="GO:0044322">
    <property type="term" value="C:endoplasmic reticulum quality control compartment"/>
    <property type="evidence" value="ECO:0007669"/>
    <property type="project" value="GOC"/>
</dbReference>
<evidence type="ECO:0000313" key="11">
    <source>
        <dbReference type="Proteomes" id="UP000315783"/>
    </source>
</evidence>
<keyword evidence="9" id="KW-0472">Membrane</keyword>
<dbReference type="InterPro" id="IPR012341">
    <property type="entry name" value="6hp_glycosidase-like_sf"/>
</dbReference>
<feature type="transmembrane region" description="Helical" evidence="9">
    <location>
        <begin position="88"/>
        <end position="107"/>
    </location>
</feature>
<feature type="region of interest" description="Disordered" evidence="8">
    <location>
        <begin position="973"/>
        <end position="1009"/>
    </location>
</feature>
<comment type="cofactor">
    <cofactor evidence="6">
        <name>Ca(2+)</name>
        <dbReference type="ChEBI" id="CHEBI:29108"/>
    </cofactor>
</comment>
<evidence type="ECO:0000313" key="10">
    <source>
        <dbReference type="EMBL" id="TQV96266.1"/>
    </source>
</evidence>
<dbReference type="SUPFAM" id="SSF48225">
    <property type="entry name" value="Seven-hairpin glycosidases"/>
    <property type="match status" value="1"/>
</dbReference>
<dbReference type="Pfam" id="PF01532">
    <property type="entry name" value="Glyco_hydro_47"/>
    <property type="match status" value="1"/>
</dbReference>
<dbReference type="Gene3D" id="1.50.10.10">
    <property type="match status" value="1"/>
</dbReference>